<keyword evidence="3" id="KW-1185">Reference proteome</keyword>
<gene>
    <name evidence="2" type="ORF">COO91_08851</name>
</gene>
<dbReference type="InterPro" id="IPR000843">
    <property type="entry name" value="HTH_LacI"/>
</dbReference>
<dbReference type="OrthoDB" id="9784962at2"/>
<dbReference type="Pfam" id="PF00356">
    <property type="entry name" value="LacI"/>
    <property type="match status" value="1"/>
</dbReference>
<dbReference type="Gene3D" id="1.10.260.40">
    <property type="entry name" value="lambda repressor-like DNA-binding domains"/>
    <property type="match status" value="1"/>
</dbReference>
<accession>A0A2K8T6M0</accession>
<dbReference type="Proteomes" id="UP000232003">
    <property type="component" value="Chromosome"/>
</dbReference>
<sequence>MNKRRISIENIAQRASVSHSTVSRALRNNALITLLLIWA</sequence>
<name>A0A2K8T6M0_9NOSO</name>
<dbReference type="GO" id="GO:0006355">
    <property type="term" value="P:regulation of DNA-templated transcription"/>
    <property type="evidence" value="ECO:0007669"/>
    <property type="project" value="InterPro"/>
</dbReference>
<dbReference type="EMBL" id="CP024785">
    <property type="protein sequence ID" value="AUB42705.1"/>
    <property type="molecule type" value="Genomic_DNA"/>
</dbReference>
<keyword evidence="2" id="KW-0238">DNA-binding</keyword>
<evidence type="ECO:0000313" key="2">
    <source>
        <dbReference type="EMBL" id="AUB42705.1"/>
    </source>
</evidence>
<reference evidence="2 3" key="1">
    <citation type="submission" date="2017-11" db="EMBL/GenBank/DDBJ databases">
        <title>Complete genome of a free-living desiccation-tolerant cyanobacterium and its photosynthetic adaptation to extreme terrestrial habitat.</title>
        <authorList>
            <person name="Shang J."/>
        </authorList>
    </citation>
    <scope>NUCLEOTIDE SEQUENCE [LARGE SCALE GENOMIC DNA]</scope>
    <source>
        <strain evidence="2 3">CCNUN1</strain>
    </source>
</reference>
<proteinExistence type="predicted"/>
<organism evidence="2 3">
    <name type="scientific">Nostoc flagelliforme CCNUN1</name>
    <dbReference type="NCBI Taxonomy" id="2038116"/>
    <lineage>
        <taxon>Bacteria</taxon>
        <taxon>Bacillati</taxon>
        <taxon>Cyanobacteriota</taxon>
        <taxon>Cyanophyceae</taxon>
        <taxon>Nostocales</taxon>
        <taxon>Nostocaceae</taxon>
        <taxon>Nostoc</taxon>
    </lineage>
</organism>
<dbReference type="GO" id="GO:0003677">
    <property type="term" value="F:DNA binding"/>
    <property type="evidence" value="ECO:0007669"/>
    <property type="project" value="UniProtKB-KW"/>
</dbReference>
<evidence type="ECO:0000259" key="1">
    <source>
        <dbReference type="Pfam" id="PF00356"/>
    </source>
</evidence>
<dbReference type="InterPro" id="IPR010982">
    <property type="entry name" value="Lambda_DNA-bd_dom_sf"/>
</dbReference>
<evidence type="ECO:0000313" key="3">
    <source>
        <dbReference type="Proteomes" id="UP000232003"/>
    </source>
</evidence>
<protein>
    <submittedName>
        <fullName evidence="2">DNA-binding transcriptional regulator, LacI/PurR family</fullName>
    </submittedName>
</protein>
<dbReference type="KEGG" id="nfl:COO91_08851"/>
<dbReference type="SUPFAM" id="SSF47413">
    <property type="entry name" value="lambda repressor-like DNA-binding domains"/>
    <property type="match status" value="1"/>
</dbReference>
<dbReference type="AlphaFoldDB" id="A0A2K8T6M0"/>
<feature type="domain" description="HTH lacI-type" evidence="1">
    <location>
        <begin position="7"/>
        <end position="30"/>
    </location>
</feature>